<gene>
    <name evidence="2" type="ORF">AVDCRST_MAG32-2176</name>
</gene>
<dbReference type="GO" id="GO:0003910">
    <property type="term" value="F:DNA ligase (ATP) activity"/>
    <property type="evidence" value="ECO:0007669"/>
    <property type="project" value="UniProtKB-EC"/>
</dbReference>
<dbReference type="AlphaFoldDB" id="A0A6J4NI80"/>
<feature type="region of interest" description="Disordered" evidence="1">
    <location>
        <begin position="1"/>
        <end position="319"/>
    </location>
</feature>
<organism evidence="2">
    <name type="scientific">uncultured Nocardioides sp</name>
    <dbReference type="NCBI Taxonomy" id="198441"/>
    <lineage>
        <taxon>Bacteria</taxon>
        <taxon>Bacillati</taxon>
        <taxon>Actinomycetota</taxon>
        <taxon>Actinomycetes</taxon>
        <taxon>Propionibacteriales</taxon>
        <taxon>Nocardioidaceae</taxon>
        <taxon>Nocardioides</taxon>
        <taxon>environmental samples</taxon>
    </lineage>
</organism>
<feature type="compositionally biased region" description="Basic residues" evidence="1">
    <location>
        <begin position="234"/>
        <end position="249"/>
    </location>
</feature>
<name>A0A6J4NI80_9ACTN</name>
<feature type="compositionally biased region" description="Basic and acidic residues" evidence="1">
    <location>
        <begin position="63"/>
        <end position="73"/>
    </location>
</feature>
<feature type="compositionally biased region" description="Basic residues" evidence="1">
    <location>
        <begin position="187"/>
        <end position="198"/>
    </location>
</feature>
<sequence length="319" mass="35989">GVPVRRDRGRGPRRQGDQPRPGLLPRVRRDEARPRRVLPVRRRRHRQRAVRASVHAPPVPEGAGRREGAPEARPRRRAPVAGDRPPALPAVEPDGRRAVRHRARERGVGRADVDGGVPPVEQPTRRHREARRVAHRPRSRTAVRLGAGPSGHPRRAGGPRRARRRRPPQDQRQQGSPRLRPDPARARVPRRTTCRARLRPRDRAPGAGRRHDGVVDQEPGPPPPLRRLQPEHPRPHHRRRLLRPRPARRARLDAGALGGGRRRRAAGLHDLHRPGALRRDRRPARRHRPAPLRHRPAAGVGRPRRGGGRPARGARRGGL</sequence>
<feature type="compositionally biased region" description="Basic and acidic residues" evidence="1">
    <location>
        <begin position="1"/>
        <end position="17"/>
    </location>
</feature>
<feature type="compositionally biased region" description="Basic residues" evidence="1">
    <location>
        <begin position="125"/>
        <end position="141"/>
    </location>
</feature>
<evidence type="ECO:0000256" key="1">
    <source>
        <dbReference type="SAM" id="MobiDB-lite"/>
    </source>
</evidence>
<reference evidence="2" key="1">
    <citation type="submission" date="2020-02" db="EMBL/GenBank/DDBJ databases">
        <authorList>
            <person name="Meier V. D."/>
        </authorList>
    </citation>
    <scope>NUCLEOTIDE SEQUENCE</scope>
    <source>
        <strain evidence="2">AVDCRST_MAG32</strain>
    </source>
</reference>
<feature type="compositionally biased region" description="Basic residues" evidence="1">
    <location>
        <begin position="275"/>
        <end position="319"/>
    </location>
</feature>
<dbReference type="EC" id="6.5.1.1" evidence="2"/>
<dbReference type="EMBL" id="CADCUM010000088">
    <property type="protein sequence ID" value="CAA9388813.1"/>
    <property type="molecule type" value="Genomic_DNA"/>
</dbReference>
<feature type="non-terminal residue" evidence="2">
    <location>
        <position position="319"/>
    </location>
</feature>
<feature type="compositionally biased region" description="Basic residues" evidence="1">
    <location>
        <begin position="152"/>
        <end position="166"/>
    </location>
</feature>
<evidence type="ECO:0000313" key="2">
    <source>
        <dbReference type="EMBL" id="CAA9388813.1"/>
    </source>
</evidence>
<accession>A0A6J4NI80</accession>
<keyword evidence="2" id="KW-0436">Ligase</keyword>
<feature type="non-terminal residue" evidence="2">
    <location>
        <position position="1"/>
    </location>
</feature>
<protein>
    <submittedName>
        <fullName evidence="2">ATP-dependent DNA ligase</fullName>
        <ecNumber evidence="2">6.5.1.1</ecNumber>
    </submittedName>
</protein>
<feature type="compositionally biased region" description="Basic residues" evidence="1">
    <location>
        <begin position="35"/>
        <end position="49"/>
    </location>
</feature>
<proteinExistence type="predicted"/>
<feature type="compositionally biased region" description="Basic and acidic residues" evidence="1">
    <location>
        <begin position="199"/>
        <end position="214"/>
    </location>
</feature>